<reference evidence="1 8" key="4">
    <citation type="submission" date="2017-10" db="EMBL/GenBank/DDBJ databases">
        <title>Clinical isolate obtained from a human patient with meningeal tuberculosis in michoacan, Mexico.</title>
        <authorList>
            <person name="Guillen-Nepita A.L."/>
            <person name="Negrete-Paz A.M."/>
            <person name="Vazquez-Marrufo G."/>
            <person name="Cruz-Hernandez A."/>
            <person name="Fresia P."/>
            <person name="Naya H."/>
            <person name="Vazquez-Garciduenas M.S."/>
        </authorList>
    </citation>
    <scope>NUCLEOTIDE SEQUENCE [LARGE SCALE GENOMIC DNA]</scope>
    <source>
        <strain evidence="8">Beijing/MYC004</strain>
        <strain evidence="1">MYC004</strain>
    </source>
</reference>
<proteinExistence type="predicted"/>
<protein>
    <submittedName>
        <fullName evidence="3">Transposase</fullName>
    </submittedName>
</protein>
<organism evidence="3 5">
    <name type="scientific">Mycobacterium tuberculosis</name>
    <dbReference type="NCBI Taxonomy" id="1773"/>
    <lineage>
        <taxon>Bacteria</taxon>
        <taxon>Bacillati</taxon>
        <taxon>Actinomycetota</taxon>
        <taxon>Actinomycetes</taxon>
        <taxon>Mycobacteriales</taxon>
        <taxon>Mycobacteriaceae</taxon>
        <taxon>Mycobacterium</taxon>
        <taxon>Mycobacterium tuberculosis complex</taxon>
    </lineage>
</organism>
<evidence type="ECO:0000313" key="7">
    <source>
        <dbReference type="Proteomes" id="UP000048289"/>
    </source>
</evidence>
<evidence type="ECO:0000313" key="5">
    <source>
        <dbReference type="Proteomes" id="UP000038802"/>
    </source>
</evidence>
<dbReference type="EMBL" id="CFOE01000573">
    <property type="protein sequence ID" value="CFE43270.1"/>
    <property type="molecule type" value="Genomic_DNA"/>
</dbReference>
<reference evidence="3" key="3">
    <citation type="submission" date="2015-03" db="EMBL/GenBank/DDBJ databases">
        <authorList>
            <person name="Murphy D."/>
        </authorList>
    </citation>
    <scope>NUCLEOTIDE SEQUENCE [LARGE SCALE GENOMIC DNA]</scope>
    <source>
        <strain evidence="3">K00500041</strain>
    </source>
</reference>
<dbReference type="EMBL" id="CSBK01000664">
    <property type="protein sequence ID" value="COX72578.1"/>
    <property type="molecule type" value="Genomic_DNA"/>
</dbReference>
<dbReference type="STRING" id="115862.BBG46_10950"/>
<dbReference type="EMBL" id="CSAE01000177">
    <property type="protein sequence ID" value="COV68924.1"/>
    <property type="molecule type" value="Genomic_DNA"/>
</dbReference>
<evidence type="ECO:0000313" key="3">
    <source>
        <dbReference type="EMBL" id="COV68924.1"/>
    </source>
</evidence>
<dbReference type="EMBL" id="CP024614">
    <property type="protein sequence ID" value="AUS51207.1"/>
    <property type="molecule type" value="Genomic_DNA"/>
</dbReference>
<accession>A0A0H1SHM3</accession>
<evidence type="ECO:0000313" key="2">
    <source>
        <dbReference type="EMBL" id="CFE43270.1"/>
    </source>
</evidence>
<name>A0A0H1SHM3_MYCTX</name>
<evidence type="ECO:0000313" key="1">
    <source>
        <dbReference type="EMBL" id="AUS51207.1"/>
    </source>
</evidence>
<reference evidence="4" key="1">
    <citation type="submission" date="2015-03" db="EMBL/GenBank/DDBJ databases">
        <authorList>
            <consortium name="Pathogen Informatics"/>
            <person name="Murphy D."/>
        </authorList>
    </citation>
    <scope>NUCLEOTIDE SEQUENCE</scope>
    <source>
        <strain evidence="4">N09902308</strain>
    </source>
</reference>
<evidence type="ECO:0000313" key="4">
    <source>
        <dbReference type="EMBL" id="COX72578.1"/>
    </source>
</evidence>
<dbReference type="Proteomes" id="UP000236349">
    <property type="component" value="Chromosome"/>
</dbReference>
<reference evidence="5 6" key="2">
    <citation type="submission" date="2015-03" db="EMBL/GenBank/DDBJ databases">
        <authorList>
            <consortium name="Pathogen Informatics"/>
        </authorList>
    </citation>
    <scope>NUCLEOTIDE SEQUENCE [LARGE SCALE GENOMIC DNA]</scope>
    <source>
        <strain evidence="2 7">G09901357</strain>
        <strain evidence="5">K00500041</strain>
        <strain evidence="6">N09902308</strain>
    </source>
</reference>
<dbReference type="PATRIC" id="fig|1773.2359.peg.3366"/>
<dbReference type="Proteomes" id="UP000039021">
    <property type="component" value="Unassembled WGS sequence"/>
</dbReference>
<evidence type="ECO:0000313" key="6">
    <source>
        <dbReference type="Proteomes" id="UP000039021"/>
    </source>
</evidence>
<sequence length="76" mass="8088">MLAGLRPSIGIVGDALDNALCETTTGPHRTECSHGSPFRSGPIRTLADLEDIASAWVEHTCHTQQGVRIPGRLQPA</sequence>
<dbReference type="Proteomes" id="UP000048289">
    <property type="component" value="Unassembled WGS sequence"/>
</dbReference>
<gene>
    <name evidence="1" type="ORF">CAB90_02332</name>
    <name evidence="2" type="ORF">ERS007681_03373</name>
    <name evidence="3" type="ORF">ERS007703_01869</name>
    <name evidence="4" type="ORF">ERS007739_01651</name>
</gene>
<evidence type="ECO:0000313" key="8">
    <source>
        <dbReference type="Proteomes" id="UP000236349"/>
    </source>
</evidence>
<dbReference type="Proteomes" id="UP000038802">
    <property type="component" value="Unassembled WGS sequence"/>
</dbReference>
<dbReference type="AlphaFoldDB" id="A0A0H1SHM3"/>